<dbReference type="Proteomes" id="UP000028547">
    <property type="component" value="Unassembled WGS sequence"/>
</dbReference>
<feature type="coiled-coil region" evidence="1">
    <location>
        <begin position="43"/>
        <end position="70"/>
    </location>
</feature>
<dbReference type="RefSeq" id="WP_043398559.1">
    <property type="nucleotide sequence ID" value="NZ_JPMI01000142.1"/>
</dbReference>
<sequence>MSRRIPTQPLAFLLVALGSAAGGAYTYHRYREADWERRENEYQRQLQGKLTESEKQMQALNTELGTARAHLVTQATLDEKYQTLLTAKDADFEKFRREHALALESLSDATFQLQQREHGGKETAREVPPSTPPAGEPTAPSAHPVIAYEYTDPEGRVQLKDPNIWVQGDEELQLQQLFRVRGTVLQQTNGSLMTERVQLQEVSADGAGKYRELAAARLVDASFTYANAPLEGPPGGLKWGPSWMATLGTSFRSESLLRVGASARVVKWGPVGLAAGLSSDFLSLEGSGGDAFVTYTPSLNGRELGLVLGGGVHLPLGGTQRVRPNLTVSFVVY</sequence>
<comment type="caution">
    <text evidence="3">The sequence shown here is derived from an EMBL/GenBank/DDBJ whole genome shotgun (WGS) entry which is preliminary data.</text>
</comment>
<gene>
    <name evidence="3" type="ORF">Q664_21850</name>
</gene>
<evidence type="ECO:0000313" key="4">
    <source>
        <dbReference type="Proteomes" id="UP000028547"/>
    </source>
</evidence>
<reference evidence="3 4" key="1">
    <citation type="submission" date="2014-07" db="EMBL/GenBank/DDBJ databases">
        <title>Draft Genome Sequence of Gephyronic Acid Producer, Cystobacter violaceus Strain Cb vi76.</title>
        <authorList>
            <person name="Stevens D.C."/>
            <person name="Young J."/>
            <person name="Carmichael R."/>
            <person name="Tan J."/>
            <person name="Taylor R.E."/>
        </authorList>
    </citation>
    <scope>NUCLEOTIDE SEQUENCE [LARGE SCALE GENOMIC DNA]</scope>
    <source>
        <strain evidence="3 4">Cb vi76</strain>
    </source>
</reference>
<dbReference type="EMBL" id="JPMI01000142">
    <property type="protein sequence ID" value="KFA91459.1"/>
    <property type="molecule type" value="Genomic_DNA"/>
</dbReference>
<evidence type="ECO:0000256" key="1">
    <source>
        <dbReference type="SAM" id="Coils"/>
    </source>
</evidence>
<dbReference type="AlphaFoldDB" id="A0A084SSM4"/>
<evidence type="ECO:0000256" key="2">
    <source>
        <dbReference type="SAM" id="MobiDB-lite"/>
    </source>
</evidence>
<accession>A0A084SSM4</accession>
<feature type="region of interest" description="Disordered" evidence="2">
    <location>
        <begin position="115"/>
        <end position="142"/>
    </location>
</feature>
<organism evidence="3 4">
    <name type="scientific">Archangium violaceum Cb vi76</name>
    <dbReference type="NCBI Taxonomy" id="1406225"/>
    <lineage>
        <taxon>Bacteria</taxon>
        <taxon>Pseudomonadati</taxon>
        <taxon>Myxococcota</taxon>
        <taxon>Myxococcia</taxon>
        <taxon>Myxococcales</taxon>
        <taxon>Cystobacterineae</taxon>
        <taxon>Archangiaceae</taxon>
        <taxon>Archangium</taxon>
    </lineage>
</organism>
<protein>
    <submittedName>
        <fullName evidence="3">Uncharacterized protein</fullName>
    </submittedName>
</protein>
<name>A0A084SSM4_9BACT</name>
<feature type="compositionally biased region" description="Basic and acidic residues" evidence="2">
    <location>
        <begin position="115"/>
        <end position="125"/>
    </location>
</feature>
<proteinExistence type="predicted"/>
<evidence type="ECO:0000313" key="3">
    <source>
        <dbReference type="EMBL" id="KFA91459.1"/>
    </source>
</evidence>
<keyword evidence="1" id="KW-0175">Coiled coil</keyword>